<accession>A0AAD2JPQ3</accession>
<dbReference type="PANTHER" id="PTHR46194">
    <property type="entry name" value="PEPTIDYL-TRNA HYDROLASE PTRHD1-RELATED"/>
    <property type="match status" value="1"/>
</dbReference>
<dbReference type="SUPFAM" id="SSF102462">
    <property type="entry name" value="Peptidyl-tRNA hydrolase II"/>
    <property type="match status" value="1"/>
</dbReference>
<sequence length="167" mass="18241">MSSSGSGSGSGSGNKNDNDNSNDNNINAERDDGGIPSSFSKPVVQYIFCRRDLSDEEGIAWPTGAVAAQVAHASVAAMAEGLAKQDEATKYYLSPEQLPSMTKYVYGVDSMEELEKVKQGFEEKFGNDSYHCWLEQPENIPTALATLPMERTNKVSKFVQKLKVSYL</sequence>
<feature type="region of interest" description="Disordered" evidence="4">
    <location>
        <begin position="1"/>
        <end position="37"/>
    </location>
</feature>
<evidence type="ECO:0000256" key="2">
    <source>
        <dbReference type="ARBA" id="ARBA00022801"/>
    </source>
</evidence>
<reference evidence="5" key="1">
    <citation type="submission" date="2023-08" db="EMBL/GenBank/DDBJ databases">
        <authorList>
            <person name="Audoor S."/>
            <person name="Bilcke G."/>
        </authorList>
    </citation>
    <scope>NUCLEOTIDE SEQUENCE</scope>
</reference>
<name>A0AAD2JPQ3_9STRA</name>
<dbReference type="EMBL" id="CAKOGP040002480">
    <property type="protein sequence ID" value="CAJ1970226.1"/>
    <property type="molecule type" value="Genomic_DNA"/>
</dbReference>
<comment type="catalytic activity">
    <reaction evidence="3">
        <text>an N-acyl-L-alpha-aminoacyl-tRNA + H2O = an N-acyl-L-amino acid + a tRNA + H(+)</text>
        <dbReference type="Rhea" id="RHEA:54448"/>
        <dbReference type="Rhea" id="RHEA-COMP:10123"/>
        <dbReference type="Rhea" id="RHEA-COMP:13883"/>
        <dbReference type="ChEBI" id="CHEBI:15377"/>
        <dbReference type="ChEBI" id="CHEBI:15378"/>
        <dbReference type="ChEBI" id="CHEBI:59874"/>
        <dbReference type="ChEBI" id="CHEBI:78442"/>
        <dbReference type="ChEBI" id="CHEBI:138191"/>
        <dbReference type="EC" id="3.1.1.29"/>
    </reaction>
</comment>
<protein>
    <recommendedName>
        <fullName evidence="1">peptidyl-tRNA hydrolase</fullName>
        <ecNumber evidence="1">3.1.1.29</ecNumber>
    </recommendedName>
</protein>
<dbReference type="InterPro" id="IPR042237">
    <property type="entry name" value="PTRHD1"/>
</dbReference>
<evidence type="ECO:0000313" key="6">
    <source>
        <dbReference type="Proteomes" id="UP001295423"/>
    </source>
</evidence>
<evidence type="ECO:0000256" key="1">
    <source>
        <dbReference type="ARBA" id="ARBA00013260"/>
    </source>
</evidence>
<dbReference type="Gene3D" id="3.40.1490.10">
    <property type="entry name" value="Bit1"/>
    <property type="match status" value="1"/>
</dbReference>
<dbReference type="EC" id="3.1.1.29" evidence="1"/>
<dbReference type="PANTHER" id="PTHR46194:SF1">
    <property type="entry name" value="PEPTIDYL-TRNA HYDROLASE PTRHD1-RELATED"/>
    <property type="match status" value="1"/>
</dbReference>
<evidence type="ECO:0000256" key="3">
    <source>
        <dbReference type="ARBA" id="ARBA00048707"/>
    </source>
</evidence>
<dbReference type="InterPro" id="IPR002833">
    <property type="entry name" value="PTH2"/>
</dbReference>
<feature type="compositionally biased region" description="Low complexity" evidence="4">
    <location>
        <begin position="13"/>
        <end position="27"/>
    </location>
</feature>
<keyword evidence="2" id="KW-0378">Hydrolase</keyword>
<dbReference type="Pfam" id="PF01981">
    <property type="entry name" value="PTH2"/>
    <property type="match status" value="1"/>
</dbReference>
<keyword evidence="6" id="KW-1185">Reference proteome</keyword>
<dbReference type="InterPro" id="IPR023476">
    <property type="entry name" value="Pep_tRNA_hydro_II_dom_sf"/>
</dbReference>
<dbReference type="GO" id="GO:0004045">
    <property type="term" value="F:peptidyl-tRNA hydrolase activity"/>
    <property type="evidence" value="ECO:0007669"/>
    <property type="project" value="UniProtKB-EC"/>
</dbReference>
<evidence type="ECO:0000313" key="5">
    <source>
        <dbReference type="EMBL" id="CAJ1970226.1"/>
    </source>
</evidence>
<proteinExistence type="predicted"/>
<evidence type="ECO:0000256" key="4">
    <source>
        <dbReference type="SAM" id="MobiDB-lite"/>
    </source>
</evidence>
<comment type="caution">
    <text evidence="5">The sequence shown here is derived from an EMBL/GenBank/DDBJ whole genome shotgun (WGS) entry which is preliminary data.</text>
</comment>
<feature type="compositionally biased region" description="Gly residues" evidence="4">
    <location>
        <begin position="1"/>
        <end position="12"/>
    </location>
</feature>
<dbReference type="AlphaFoldDB" id="A0AAD2JPQ3"/>
<gene>
    <name evidence="5" type="ORF">CYCCA115_LOCUS24248</name>
</gene>
<organism evidence="5 6">
    <name type="scientific">Cylindrotheca closterium</name>
    <dbReference type="NCBI Taxonomy" id="2856"/>
    <lineage>
        <taxon>Eukaryota</taxon>
        <taxon>Sar</taxon>
        <taxon>Stramenopiles</taxon>
        <taxon>Ochrophyta</taxon>
        <taxon>Bacillariophyta</taxon>
        <taxon>Bacillariophyceae</taxon>
        <taxon>Bacillariophycidae</taxon>
        <taxon>Bacillariales</taxon>
        <taxon>Bacillariaceae</taxon>
        <taxon>Cylindrotheca</taxon>
    </lineage>
</organism>
<dbReference type="Proteomes" id="UP001295423">
    <property type="component" value="Unassembled WGS sequence"/>
</dbReference>